<name>A0ABX8RFY3_9CLOT</name>
<reference evidence="2" key="1">
    <citation type="submission" date="2021-07" db="EMBL/GenBank/DDBJ databases">
        <title>Complete genome sequence of Crassaminicella sp. 143-21, isolated from a deep-sea hydrothermal vent.</title>
        <authorList>
            <person name="Li X."/>
        </authorList>
    </citation>
    <scope>NUCLEOTIDE SEQUENCE</scope>
    <source>
        <strain evidence="2">143-21</strain>
    </source>
</reference>
<proteinExistence type="predicted"/>
<evidence type="ECO:0000259" key="1">
    <source>
        <dbReference type="PROSITE" id="PS50234"/>
    </source>
</evidence>
<dbReference type="Proteomes" id="UP000886818">
    <property type="component" value="Chromosome"/>
</dbReference>
<gene>
    <name evidence="2" type="ORF">KVH43_05975</name>
</gene>
<accession>A0ABX8RFY3</accession>
<organism evidence="2 3">
    <name type="scientific">Crassaminicella indica</name>
    <dbReference type="NCBI Taxonomy" id="2855394"/>
    <lineage>
        <taxon>Bacteria</taxon>
        <taxon>Bacillati</taxon>
        <taxon>Bacillota</taxon>
        <taxon>Clostridia</taxon>
        <taxon>Eubacteriales</taxon>
        <taxon>Clostridiaceae</taxon>
        <taxon>Crassaminicella</taxon>
    </lineage>
</organism>
<evidence type="ECO:0000313" key="3">
    <source>
        <dbReference type="Proteomes" id="UP000886818"/>
    </source>
</evidence>
<dbReference type="PROSITE" id="PS50234">
    <property type="entry name" value="VWFA"/>
    <property type="match status" value="1"/>
</dbReference>
<dbReference type="RefSeq" id="WP_218283923.1">
    <property type="nucleotide sequence ID" value="NZ_CP078093.1"/>
</dbReference>
<dbReference type="EMBL" id="CP078093">
    <property type="protein sequence ID" value="QXM07237.1"/>
    <property type="molecule type" value="Genomic_DNA"/>
</dbReference>
<dbReference type="Pfam" id="PF13519">
    <property type="entry name" value="VWA_2"/>
    <property type="match status" value="1"/>
</dbReference>
<evidence type="ECO:0000313" key="2">
    <source>
        <dbReference type="EMBL" id="QXM07237.1"/>
    </source>
</evidence>
<feature type="domain" description="VWFA" evidence="1">
    <location>
        <begin position="1"/>
        <end position="96"/>
    </location>
</feature>
<keyword evidence="3" id="KW-1185">Reference proteome</keyword>
<sequence>MEINQIILVTDGKSNIGGNPVTAAMEAKKENIVVNAIGIMDNGSCDEDALCEVEKIAQAGGGVWENTMIKNLGKTMHVLTQKTVNKTIETIVGKQLKKIVGADLFDIPPKVRSKVIDYMDQLEEEVAIKCCILMDCSASMKNKMSTARQSIIELMNSLNGRKGKSEVAVIAYPGENGECTALISDFTQDIQALKDRIFALKAGGTTPTAAAINKAVLLIKGEQDENLEDIILNSEPLLKESMV</sequence>
<dbReference type="InterPro" id="IPR002035">
    <property type="entry name" value="VWF_A"/>
</dbReference>
<dbReference type="CDD" id="cd00198">
    <property type="entry name" value="vWFA"/>
    <property type="match status" value="1"/>
</dbReference>
<protein>
    <submittedName>
        <fullName evidence="2">VWA domain-containing protein</fullName>
    </submittedName>
</protein>